<organism evidence="3 4">
    <name type="scientific">Necator americanus</name>
    <name type="common">Human hookworm</name>
    <dbReference type="NCBI Taxonomy" id="51031"/>
    <lineage>
        <taxon>Eukaryota</taxon>
        <taxon>Metazoa</taxon>
        <taxon>Ecdysozoa</taxon>
        <taxon>Nematoda</taxon>
        <taxon>Chromadorea</taxon>
        <taxon>Rhabditida</taxon>
        <taxon>Rhabditina</taxon>
        <taxon>Rhabditomorpha</taxon>
        <taxon>Strongyloidea</taxon>
        <taxon>Ancylostomatidae</taxon>
        <taxon>Bunostominae</taxon>
        <taxon>Necator</taxon>
    </lineage>
</organism>
<dbReference type="PANTHER" id="PTHR10334">
    <property type="entry name" value="CYSTEINE-RICH SECRETORY PROTEIN-RELATED"/>
    <property type="match status" value="1"/>
</dbReference>
<dbReference type="CDD" id="cd05380">
    <property type="entry name" value="CAP_euk"/>
    <property type="match status" value="1"/>
</dbReference>
<dbReference type="InterPro" id="IPR014044">
    <property type="entry name" value="CAP_dom"/>
</dbReference>
<dbReference type="InterPro" id="IPR001283">
    <property type="entry name" value="CRISP-related"/>
</dbReference>
<comment type="caution">
    <text evidence="3">The sequence shown here is derived from an EMBL/GenBank/DDBJ whole genome shotgun (WGS) entry which is preliminary data.</text>
</comment>
<dbReference type="InterPro" id="IPR035940">
    <property type="entry name" value="CAP_sf"/>
</dbReference>
<feature type="compositionally biased region" description="Low complexity" evidence="1">
    <location>
        <begin position="120"/>
        <end position="131"/>
    </location>
</feature>
<dbReference type="EMBL" id="JAVFWL010000001">
    <property type="protein sequence ID" value="KAK6730648.1"/>
    <property type="molecule type" value="Genomic_DNA"/>
</dbReference>
<keyword evidence="4" id="KW-1185">Reference proteome</keyword>
<sequence length="337" mass="36688">MGPVLDTFGQGILEYAIVVDDFFSPSFPIADVLFHRVAKSYFRTKERMIRTTTKGWYYRDVKWTPQPTLAVGSVFNPPMSQAPLLQTCLAPPGADPGSTSNIQKLLIIFAVADVISGQTSDSSGGSDASPGVTTTTIAPSENTMCPQNQVITDAVRNTFLTRINQIRSRVARGLFVTSSGVYARQALKMIKLTYSCPAETSANNWAVRCQNMDSGTTAYAETRYIYQGTTAVYDTVARTAVNSWRDEVNTGSLPMAGTTPQYIYQTNLGIPNFAKMVWDTERQVGCSITRCSTFTNVVCHFTPRGGIAGSQMYKPGPFCRRCANIGLPTCSDGLCSA</sequence>
<accession>A0ABR1BWE6</accession>
<evidence type="ECO:0000259" key="2">
    <source>
        <dbReference type="SMART" id="SM00198"/>
    </source>
</evidence>
<dbReference type="Pfam" id="PF00188">
    <property type="entry name" value="CAP"/>
    <property type="match status" value="1"/>
</dbReference>
<dbReference type="SUPFAM" id="SSF55797">
    <property type="entry name" value="PR-1-like"/>
    <property type="match status" value="1"/>
</dbReference>
<evidence type="ECO:0000313" key="4">
    <source>
        <dbReference type="Proteomes" id="UP001303046"/>
    </source>
</evidence>
<evidence type="ECO:0000256" key="1">
    <source>
        <dbReference type="SAM" id="MobiDB-lite"/>
    </source>
</evidence>
<gene>
    <name evidence="3" type="primary">Necator_chrI.g3369</name>
    <name evidence="3" type="ORF">RB195_007240</name>
</gene>
<evidence type="ECO:0000313" key="3">
    <source>
        <dbReference type="EMBL" id="KAK6730648.1"/>
    </source>
</evidence>
<dbReference type="SMART" id="SM00198">
    <property type="entry name" value="SCP"/>
    <property type="match status" value="1"/>
</dbReference>
<protein>
    <recommendedName>
        <fullName evidence="2">SCP domain-containing protein</fullName>
    </recommendedName>
</protein>
<feature type="domain" description="SCP" evidence="2">
    <location>
        <begin position="154"/>
        <end position="309"/>
    </location>
</feature>
<dbReference type="PRINTS" id="PR00837">
    <property type="entry name" value="V5TPXLIKE"/>
</dbReference>
<dbReference type="Proteomes" id="UP001303046">
    <property type="component" value="Unassembled WGS sequence"/>
</dbReference>
<dbReference type="Gene3D" id="3.40.33.10">
    <property type="entry name" value="CAP"/>
    <property type="match status" value="1"/>
</dbReference>
<proteinExistence type="predicted"/>
<feature type="region of interest" description="Disordered" evidence="1">
    <location>
        <begin position="120"/>
        <end position="140"/>
    </location>
</feature>
<name>A0ABR1BWE6_NECAM</name>
<reference evidence="3 4" key="1">
    <citation type="submission" date="2023-08" db="EMBL/GenBank/DDBJ databases">
        <title>A Necator americanus chromosomal reference genome.</title>
        <authorList>
            <person name="Ilik V."/>
            <person name="Petrzelkova K.J."/>
            <person name="Pardy F."/>
            <person name="Fuh T."/>
            <person name="Niatou-Singa F.S."/>
            <person name="Gouil Q."/>
            <person name="Baker L."/>
            <person name="Ritchie M.E."/>
            <person name="Jex A.R."/>
            <person name="Gazzola D."/>
            <person name="Li H."/>
            <person name="Toshio Fujiwara R."/>
            <person name="Zhan B."/>
            <person name="Aroian R.V."/>
            <person name="Pafco B."/>
            <person name="Schwarz E.M."/>
        </authorList>
    </citation>
    <scope>NUCLEOTIDE SEQUENCE [LARGE SCALE GENOMIC DNA]</scope>
    <source>
        <strain evidence="3 4">Aroian</strain>
        <tissue evidence="3">Whole animal</tissue>
    </source>
</reference>